<feature type="binding site" evidence="13">
    <location>
        <position position="328"/>
    </location>
    <ligand>
        <name>S-adenosyl-L-methionine</name>
        <dbReference type="ChEBI" id="CHEBI:59789"/>
    </ligand>
</feature>
<dbReference type="GO" id="GO:0008649">
    <property type="term" value="F:rRNA methyltransferase activity"/>
    <property type="evidence" value="ECO:0007669"/>
    <property type="project" value="InterPro"/>
</dbReference>
<dbReference type="EC" id="2.1.1.176" evidence="3"/>
<dbReference type="Gene3D" id="3.40.50.150">
    <property type="entry name" value="Vaccinia Virus protein VP39"/>
    <property type="match status" value="1"/>
</dbReference>
<dbReference type="Pfam" id="PF22458">
    <property type="entry name" value="RsmF-B_ferredox"/>
    <property type="match status" value="1"/>
</dbReference>
<evidence type="ECO:0000256" key="10">
    <source>
        <dbReference type="ARBA" id="ARBA00030399"/>
    </source>
</evidence>
<evidence type="ECO:0000256" key="6">
    <source>
        <dbReference type="ARBA" id="ARBA00022603"/>
    </source>
</evidence>
<evidence type="ECO:0000259" key="14">
    <source>
        <dbReference type="PROSITE" id="PS51686"/>
    </source>
</evidence>
<dbReference type="InterPro" id="IPR004573">
    <property type="entry name" value="rRNA_ssu_MeTfrase_B"/>
</dbReference>
<accession>A0A833HRB0</accession>
<feature type="active site" description="Nucleophile" evidence="13">
    <location>
        <position position="381"/>
    </location>
</feature>
<evidence type="ECO:0000256" key="2">
    <source>
        <dbReference type="ARBA" id="ARBA00004496"/>
    </source>
</evidence>
<comment type="catalytic activity">
    <reaction evidence="12">
        <text>cytidine(967) in 16S rRNA + S-adenosyl-L-methionine = 5-methylcytidine(967) in 16S rRNA + S-adenosyl-L-homocysteine + H(+)</text>
        <dbReference type="Rhea" id="RHEA:42748"/>
        <dbReference type="Rhea" id="RHEA-COMP:10219"/>
        <dbReference type="Rhea" id="RHEA-COMP:10220"/>
        <dbReference type="ChEBI" id="CHEBI:15378"/>
        <dbReference type="ChEBI" id="CHEBI:57856"/>
        <dbReference type="ChEBI" id="CHEBI:59789"/>
        <dbReference type="ChEBI" id="CHEBI:74483"/>
        <dbReference type="ChEBI" id="CHEBI:82748"/>
        <dbReference type="EC" id="2.1.1.176"/>
    </reaction>
</comment>
<comment type="subcellular location">
    <subcellularLocation>
        <location evidence="2">Cytoplasm</location>
    </subcellularLocation>
</comment>
<dbReference type="PANTHER" id="PTHR22807">
    <property type="entry name" value="NOP2 YEAST -RELATED NOL1/NOP2/FMU SUN DOMAIN-CONTAINING"/>
    <property type="match status" value="1"/>
</dbReference>
<keyword evidence="4" id="KW-0963">Cytoplasm</keyword>
<dbReference type="NCBIfam" id="TIGR00563">
    <property type="entry name" value="rsmB"/>
    <property type="match status" value="1"/>
</dbReference>
<evidence type="ECO:0000256" key="4">
    <source>
        <dbReference type="ARBA" id="ARBA00022490"/>
    </source>
</evidence>
<keyword evidence="16" id="KW-1185">Reference proteome</keyword>
<feature type="binding site" evidence="13">
    <location>
        <position position="283"/>
    </location>
    <ligand>
        <name>S-adenosyl-L-methionine</name>
        <dbReference type="ChEBI" id="CHEBI:59789"/>
    </ligand>
</feature>
<dbReference type="CDD" id="cd02440">
    <property type="entry name" value="AdoMet_MTases"/>
    <property type="match status" value="1"/>
</dbReference>
<protein>
    <recommendedName>
        <fullName evidence="3">16S rRNA (cytosine(967)-C(5))-methyltransferase</fullName>
        <ecNumber evidence="3">2.1.1.176</ecNumber>
    </recommendedName>
    <alternativeName>
        <fullName evidence="10">16S rRNA m5C967 methyltransferase</fullName>
    </alternativeName>
    <alternativeName>
        <fullName evidence="11">rRNA (cytosine-C(5)-)-methyltransferase RsmB</fullName>
    </alternativeName>
</protein>
<dbReference type="InterPro" id="IPR006027">
    <property type="entry name" value="NusB_RsmB_TIM44"/>
</dbReference>
<name>A0A833HRB0_9FIRM</name>
<dbReference type="NCBIfam" id="TIGR00446">
    <property type="entry name" value="nop2p"/>
    <property type="match status" value="1"/>
</dbReference>
<evidence type="ECO:0000256" key="8">
    <source>
        <dbReference type="ARBA" id="ARBA00022691"/>
    </source>
</evidence>
<dbReference type="GO" id="GO:0006355">
    <property type="term" value="P:regulation of DNA-templated transcription"/>
    <property type="evidence" value="ECO:0007669"/>
    <property type="project" value="InterPro"/>
</dbReference>
<dbReference type="InterPro" id="IPR049560">
    <property type="entry name" value="MeTrfase_RsmB-F_NOP2_cat"/>
</dbReference>
<dbReference type="SUPFAM" id="SSF48013">
    <property type="entry name" value="NusB-like"/>
    <property type="match status" value="1"/>
</dbReference>
<keyword evidence="5" id="KW-0698">rRNA processing</keyword>
<dbReference type="Gene3D" id="1.10.940.10">
    <property type="entry name" value="NusB-like"/>
    <property type="match status" value="1"/>
</dbReference>
<gene>
    <name evidence="15" type="primary">rsmB</name>
    <name evidence="15" type="ORF">F8153_00885</name>
</gene>
<comment type="caution">
    <text evidence="13">Lacks conserved residue(s) required for the propagation of feature annotation.</text>
</comment>
<dbReference type="InterPro" id="IPR011023">
    <property type="entry name" value="Nop2p"/>
</dbReference>
<dbReference type="NCBIfam" id="NF011494">
    <property type="entry name" value="PRK14902.1"/>
    <property type="match status" value="1"/>
</dbReference>
<dbReference type="RefSeq" id="WP_151864462.1">
    <property type="nucleotide sequence ID" value="NZ_WBZB01000004.1"/>
</dbReference>
<proteinExistence type="inferred from homology"/>
<organism evidence="15 16">
    <name type="scientific">Alkaliphilus serpentinus</name>
    <dbReference type="NCBI Taxonomy" id="1482731"/>
    <lineage>
        <taxon>Bacteria</taxon>
        <taxon>Bacillati</taxon>
        <taxon>Bacillota</taxon>
        <taxon>Clostridia</taxon>
        <taxon>Peptostreptococcales</taxon>
        <taxon>Natronincolaceae</taxon>
        <taxon>Alkaliphilus</taxon>
    </lineage>
</organism>
<evidence type="ECO:0000256" key="7">
    <source>
        <dbReference type="ARBA" id="ARBA00022679"/>
    </source>
</evidence>
<dbReference type="Proteomes" id="UP000465601">
    <property type="component" value="Unassembled WGS sequence"/>
</dbReference>
<dbReference type="FunFam" id="3.40.50.150:FF:000022">
    <property type="entry name" value="Ribosomal RNA small subunit methyltransferase B"/>
    <property type="match status" value="1"/>
</dbReference>
<comment type="function">
    <text evidence="1">Specifically methylates the cytosine at position 967 (m5C967) of 16S rRNA.</text>
</comment>
<keyword evidence="6 13" id="KW-0489">Methyltransferase</keyword>
<comment type="similarity">
    <text evidence="13">Belongs to the class I-like SAM-binding methyltransferase superfamily. RsmB/NOP family.</text>
</comment>
<dbReference type="EMBL" id="WBZB01000004">
    <property type="protein sequence ID" value="KAB3533137.1"/>
    <property type="molecule type" value="Genomic_DNA"/>
</dbReference>
<dbReference type="InterPro" id="IPR054728">
    <property type="entry name" value="RsmB-like_ferredoxin"/>
</dbReference>
<dbReference type="Gene3D" id="3.30.70.1170">
    <property type="entry name" value="Sun protein, domain 3"/>
    <property type="match status" value="1"/>
</dbReference>
<dbReference type="Pfam" id="PF01189">
    <property type="entry name" value="Methyltr_RsmB-F"/>
    <property type="match status" value="1"/>
</dbReference>
<dbReference type="InterPro" id="IPR001678">
    <property type="entry name" value="MeTrfase_RsmB-F_NOP2_dom"/>
</dbReference>
<reference evidence="15 16" key="1">
    <citation type="submission" date="2019-10" db="EMBL/GenBank/DDBJ databases">
        <title>Alkaliphilus serpentinus sp. nov. and Alkaliphilus pronyensis sp. nov., two novel anaerobic alkaliphilic species isolated from the serpentinized-hosted hydrothermal field of the Prony Bay (New Caledonia).</title>
        <authorList>
            <person name="Postec A."/>
        </authorList>
    </citation>
    <scope>NUCLEOTIDE SEQUENCE [LARGE SCALE GENOMIC DNA]</scope>
    <source>
        <strain evidence="15 16">LacT</strain>
    </source>
</reference>
<sequence length="445" mass="50350">MTAREGALRVLYQIDVKEAYSNIALNREIKENPYTPVDRGFLTELVYGVLENQMKLDYIIGQFSSVKLKKIHPYALILIRLALYQLLFLDKIPPSAAINESVELSKKYCKKTSGFINGVLRNILRKKGEIHMPSRADDLPLYLSLKYSHPLWMVNTFLKFFDPSFTEKILEANNGKPELYVRVNTLKASVADVLKSLEGKGFTIHRSGYIDEALVIKGEKNLQQLEELKKGHIYIQDFASMLIAKILDPKEGDFVIDVCSAPGGKTTHIAQLMKNQGRILARDIHPHKLKLVQSNGKRLGVNIIETQEFNGIELDENLLGKADGVLVDAPCSGLGIIRRKPEIKYRKTNEDIKALTEMQAKILSNAAKYLKIGGTIVYSTCTIDPRENHKVVETFLNHNKNYQLIDISKEYHSFIPGNHQEAMLQLYPGMDGTDGFFISKIIRKS</sequence>
<dbReference type="InterPro" id="IPR029063">
    <property type="entry name" value="SAM-dependent_MTases_sf"/>
</dbReference>
<feature type="domain" description="SAM-dependent MTase RsmB/NOP-type" evidence="14">
    <location>
        <begin position="169"/>
        <end position="444"/>
    </location>
</feature>
<evidence type="ECO:0000313" key="15">
    <source>
        <dbReference type="EMBL" id="KAB3533137.1"/>
    </source>
</evidence>
<keyword evidence="7 13" id="KW-0808">Transferase</keyword>
<evidence type="ECO:0000256" key="1">
    <source>
        <dbReference type="ARBA" id="ARBA00002724"/>
    </source>
</evidence>
<keyword evidence="8 13" id="KW-0949">S-adenosyl-L-methionine</keyword>
<dbReference type="SUPFAM" id="SSF53335">
    <property type="entry name" value="S-adenosyl-L-methionine-dependent methyltransferases"/>
    <property type="match status" value="1"/>
</dbReference>
<dbReference type="GO" id="GO:0005737">
    <property type="term" value="C:cytoplasm"/>
    <property type="evidence" value="ECO:0007669"/>
    <property type="project" value="UniProtKB-SubCell"/>
</dbReference>
<evidence type="ECO:0000256" key="12">
    <source>
        <dbReference type="ARBA" id="ARBA00047283"/>
    </source>
</evidence>
<dbReference type="Pfam" id="PF01029">
    <property type="entry name" value="NusB"/>
    <property type="match status" value="1"/>
</dbReference>
<feature type="binding site" evidence="13">
    <location>
        <begin position="259"/>
        <end position="265"/>
    </location>
    <ligand>
        <name>S-adenosyl-L-methionine</name>
        <dbReference type="ChEBI" id="CHEBI:59789"/>
    </ligand>
</feature>
<dbReference type="PRINTS" id="PR02008">
    <property type="entry name" value="RCMTFAMILY"/>
</dbReference>
<evidence type="ECO:0000256" key="9">
    <source>
        <dbReference type="ARBA" id="ARBA00022884"/>
    </source>
</evidence>
<evidence type="ECO:0000256" key="11">
    <source>
        <dbReference type="ARBA" id="ARBA00031088"/>
    </source>
</evidence>
<evidence type="ECO:0000256" key="3">
    <source>
        <dbReference type="ARBA" id="ARBA00012140"/>
    </source>
</evidence>
<evidence type="ECO:0000256" key="5">
    <source>
        <dbReference type="ARBA" id="ARBA00022552"/>
    </source>
</evidence>
<dbReference type="InterPro" id="IPR035926">
    <property type="entry name" value="NusB-like_sf"/>
</dbReference>
<keyword evidence="9 13" id="KW-0694">RNA-binding</keyword>
<comment type="caution">
    <text evidence="15">The sequence shown here is derived from an EMBL/GenBank/DDBJ whole genome shotgun (WGS) entry which is preliminary data.</text>
</comment>
<dbReference type="PANTHER" id="PTHR22807:SF53">
    <property type="entry name" value="RIBOSOMAL RNA SMALL SUBUNIT METHYLTRANSFERASE B-RELATED"/>
    <property type="match status" value="1"/>
</dbReference>
<dbReference type="AlphaFoldDB" id="A0A833HRB0"/>
<evidence type="ECO:0000256" key="13">
    <source>
        <dbReference type="PROSITE-ProRule" id="PRU01023"/>
    </source>
</evidence>
<dbReference type="InterPro" id="IPR023267">
    <property type="entry name" value="RCMT"/>
</dbReference>
<evidence type="ECO:0000313" key="16">
    <source>
        <dbReference type="Proteomes" id="UP000465601"/>
    </source>
</evidence>
<dbReference type="PROSITE" id="PS51686">
    <property type="entry name" value="SAM_MT_RSMB_NOP"/>
    <property type="match status" value="1"/>
</dbReference>
<dbReference type="OrthoDB" id="9810297at2"/>
<dbReference type="GO" id="GO:0003723">
    <property type="term" value="F:RNA binding"/>
    <property type="evidence" value="ECO:0007669"/>
    <property type="project" value="UniProtKB-UniRule"/>
</dbReference>